<sequence length="359" mass="40855">HRMKRAPRNDSSVSRFHDALRHGQVDVVRRMIYRDSSLANARSSSNPHTTSLMIAASSSQPLKTTLTLVKLLLAKGASLRTKDDHRCNVLMAACASGADPNVVKCLLDWDDAESKRRVLSWSDKDDEGRTSLGLACLNGHGRLASFILGLTMDEEAQNPLYALDMALRSEDERCVMELLRNNKLRWLVKYDRREEKLISHGEWNQTQNQTTNSYEEEVTVATCVAKAVKLNMMRVVKELHRLNRLCVGHATWFALCSKCEVHPRAKTSIVRLPGTVRPEFEEIAALHRRDCVWQRIKIVFLIRYASELDQGNVLMELNIVAELPDAVFRIVAEFLKPKFNDADEAQKERFKAVLDLSSW</sequence>
<reference evidence="1" key="1">
    <citation type="submission" date="2013-11" db="EMBL/GenBank/DDBJ databases">
        <title>The Genome Sequence of Phytophthora parasitica CHvinca01.</title>
        <authorList>
            <consortium name="The Broad Institute Genomics Platform"/>
            <person name="Russ C."/>
            <person name="Tyler B."/>
            <person name="Panabieres F."/>
            <person name="Shan W."/>
            <person name="Tripathy S."/>
            <person name="Grunwald N."/>
            <person name="Machado M."/>
            <person name="Johnson C.S."/>
            <person name="Arredondo F."/>
            <person name="Hong C."/>
            <person name="Coffey M."/>
            <person name="Young S.K."/>
            <person name="Zeng Q."/>
            <person name="Gargeya S."/>
            <person name="Fitzgerald M."/>
            <person name="Abouelleil A."/>
            <person name="Alvarado L."/>
            <person name="Chapman S.B."/>
            <person name="Gainer-Dewar J."/>
            <person name="Goldberg J."/>
            <person name="Griggs A."/>
            <person name="Gujja S."/>
            <person name="Hansen M."/>
            <person name="Howarth C."/>
            <person name="Imamovic A."/>
            <person name="Ireland A."/>
            <person name="Larimer J."/>
            <person name="McCowan C."/>
            <person name="Murphy C."/>
            <person name="Pearson M."/>
            <person name="Poon T.W."/>
            <person name="Priest M."/>
            <person name="Roberts A."/>
            <person name="Saif S."/>
            <person name="Shea T."/>
            <person name="Sykes S."/>
            <person name="Wortman J."/>
            <person name="Nusbaum C."/>
            <person name="Birren B."/>
        </authorList>
    </citation>
    <scope>NUCLEOTIDE SEQUENCE [LARGE SCALE GENOMIC DNA]</scope>
    <source>
        <strain evidence="1">CHvinca01</strain>
    </source>
</reference>
<gene>
    <name evidence="1" type="ORF">L917_02696</name>
</gene>
<dbReference type="VEuPathDB" id="FungiDB:PPTG_20256"/>
<name>W2LT29_PHYNI</name>
<protein>
    <submittedName>
        <fullName evidence="1">Uncharacterized protein</fullName>
    </submittedName>
</protein>
<dbReference type="InterPro" id="IPR002110">
    <property type="entry name" value="Ankyrin_rpt"/>
</dbReference>
<proteinExistence type="predicted"/>
<feature type="non-terminal residue" evidence="1">
    <location>
        <position position="1"/>
    </location>
</feature>
<dbReference type="SUPFAM" id="SSF48403">
    <property type="entry name" value="Ankyrin repeat"/>
    <property type="match status" value="1"/>
</dbReference>
<accession>W2LT29</accession>
<dbReference type="PANTHER" id="PTHR24121:SF23">
    <property type="entry name" value="NO MECHANORECEPTOR POTENTIAL C, ISOFORM H"/>
    <property type="match status" value="1"/>
</dbReference>
<dbReference type="Gene3D" id="1.25.40.20">
    <property type="entry name" value="Ankyrin repeat-containing domain"/>
    <property type="match status" value="1"/>
</dbReference>
<dbReference type="EMBL" id="KI677968">
    <property type="protein sequence ID" value="ETM00598.1"/>
    <property type="molecule type" value="Genomic_DNA"/>
</dbReference>
<dbReference type="Pfam" id="PF12796">
    <property type="entry name" value="Ank_2"/>
    <property type="match status" value="1"/>
</dbReference>
<dbReference type="Proteomes" id="UP000054423">
    <property type="component" value="Unassembled WGS sequence"/>
</dbReference>
<dbReference type="AlphaFoldDB" id="W2LT29"/>
<dbReference type="InterPro" id="IPR036770">
    <property type="entry name" value="Ankyrin_rpt-contain_sf"/>
</dbReference>
<dbReference type="PANTHER" id="PTHR24121">
    <property type="entry name" value="NO MECHANORECEPTOR POTENTIAL C, ISOFORM D-RELATED"/>
    <property type="match status" value="1"/>
</dbReference>
<dbReference type="OrthoDB" id="95939at2759"/>
<organism evidence="1">
    <name type="scientific">Phytophthora nicotianae</name>
    <name type="common">Potato buckeye rot agent</name>
    <name type="synonym">Phytophthora parasitica</name>
    <dbReference type="NCBI Taxonomy" id="4792"/>
    <lineage>
        <taxon>Eukaryota</taxon>
        <taxon>Sar</taxon>
        <taxon>Stramenopiles</taxon>
        <taxon>Oomycota</taxon>
        <taxon>Peronosporomycetes</taxon>
        <taxon>Peronosporales</taxon>
        <taxon>Peronosporaceae</taxon>
        <taxon>Phytophthora</taxon>
    </lineage>
</organism>
<evidence type="ECO:0000313" key="1">
    <source>
        <dbReference type="EMBL" id="ETM00598.1"/>
    </source>
</evidence>